<evidence type="ECO:0000313" key="3">
    <source>
        <dbReference type="Proteomes" id="UP000544110"/>
    </source>
</evidence>
<evidence type="ECO:0000313" key="2">
    <source>
        <dbReference type="EMBL" id="NYG56607.1"/>
    </source>
</evidence>
<dbReference type="EMBL" id="JACCAC010000001">
    <property type="protein sequence ID" value="NYG56607.1"/>
    <property type="molecule type" value="Genomic_DNA"/>
</dbReference>
<evidence type="ECO:0000256" key="1">
    <source>
        <dbReference type="SAM" id="Phobius"/>
    </source>
</evidence>
<reference evidence="2 3" key="1">
    <citation type="submission" date="2020-07" db="EMBL/GenBank/DDBJ databases">
        <title>Sequencing the genomes of 1000 actinobacteria strains.</title>
        <authorList>
            <person name="Klenk H.-P."/>
        </authorList>
    </citation>
    <scope>NUCLEOTIDE SEQUENCE [LARGE SCALE GENOMIC DNA]</scope>
    <source>
        <strain evidence="2 3">DSM 24552</strain>
    </source>
</reference>
<protein>
    <submittedName>
        <fullName evidence="2">Uncharacterized protein</fullName>
    </submittedName>
</protein>
<keyword evidence="1" id="KW-0472">Membrane</keyword>
<gene>
    <name evidence="2" type="ORF">BJ989_002911</name>
</gene>
<dbReference type="AlphaFoldDB" id="A0A7Y9UMX7"/>
<dbReference type="Proteomes" id="UP000544110">
    <property type="component" value="Unassembled WGS sequence"/>
</dbReference>
<name>A0A7Y9UMX7_9ACTN</name>
<organism evidence="2 3">
    <name type="scientific">Nocardioides perillae</name>
    <dbReference type="NCBI Taxonomy" id="1119534"/>
    <lineage>
        <taxon>Bacteria</taxon>
        <taxon>Bacillati</taxon>
        <taxon>Actinomycetota</taxon>
        <taxon>Actinomycetes</taxon>
        <taxon>Propionibacteriales</taxon>
        <taxon>Nocardioidaceae</taxon>
        <taxon>Nocardioides</taxon>
    </lineage>
</organism>
<feature type="transmembrane region" description="Helical" evidence="1">
    <location>
        <begin position="6"/>
        <end position="27"/>
    </location>
</feature>
<keyword evidence="1" id="KW-1133">Transmembrane helix</keyword>
<keyword evidence="3" id="KW-1185">Reference proteome</keyword>
<comment type="caution">
    <text evidence="2">The sequence shown here is derived from an EMBL/GenBank/DDBJ whole genome shotgun (WGS) entry which is preliminary data.</text>
</comment>
<keyword evidence="1" id="KW-0812">Transmembrane</keyword>
<proteinExistence type="predicted"/>
<accession>A0A7Y9UMX7</accession>
<sequence length="38" mass="4217">MLLDQVGSVLACFAVYSIVVGTAWLVWRRRTPVTEAAH</sequence>